<dbReference type="AlphaFoldDB" id="A0A484LRN2"/>
<sequence length="71" mass="8779">MPRLRDMQCFHLASNKISRYCIQHLKKKMESSKREQAEFYYPFLKIGSKQYTLPAPQRPYYPFFPKFFKFF</sequence>
<organism evidence="1 2">
    <name type="scientific">Cuscuta campestris</name>
    <dbReference type="NCBI Taxonomy" id="132261"/>
    <lineage>
        <taxon>Eukaryota</taxon>
        <taxon>Viridiplantae</taxon>
        <taxon>Streptophyta</taxon>
        <taxon>Embryophyta</taxon>
        <taxon>Tracheophyta</taxon>
        <taxon>Spermatophyta</taxon>
        <taxon>Magnoliopsida</taxon>
        <taxon>eudicotyledons</taxon>
        <taxon>Gunneridae</taxon>
        <taxon>Pentapetalae</taxon>
        <taxon>asterids</taxon>
        <taxon>lamiids</taxon>
        <taxon>Solanales</taxon>
        <taxon>Convolvulaceae</taxon>
        <taxon>Cuscuteae</taxon>
        <taxon>Cuscuta</taxon>
        <taxon>Cuscuta subgen. Grammica</taxon>
        <taxon>Cuscuta sect. Cleistogrammica</taxon>
    </lineage>
</organism>
<keyword evidence="2" id="KW-1185">Reference proteome</keyword>
<accession>A0A484LRN2</accession>
<reference evidence="1 2" key="1">
    <citation type="submission" date="2018-04" db="EMBL/GenBank/DDBJ databases">
        <authorList>
            <person name="Vogel A."/>
        </authorList>
    </citation>
    <scope>NUCLEOTIDE SEQUENCE [LARGE SCALE GENOMIC DNA]</scope>
</reference>
<evidence type="ECO:0000313" key="1">
    <source>
        <dbReference type="EMBL" id="VFQ78897.1"/>
    </source>
</evidence>
<dbReference type="Proteomes" id="UP000595140">
    <property type="component" value="Unassembled WGS sequence"/>
</dbReference>
<protein>
    <submittedName>
        <fullName evidence="1">Uncharacterized protein</fullName>
    </submittedName>
</protein>
<proteinExistence type="predicted"/>
<name>A0A484LRN2_9ASTE</name>
<evidence type="ECO:0000313" key="2">
    <source>
        <dbReference type="Proteomes" id="UP000595140"/>
    </source>
</evidence>
<gene>
    <name evidence="1" type="ORF">CCAM_LOCUS20673</name>
</gene>
<dbReference type="EMBL" id="OOIL02001869">
    <property type="protein sequence ID" value="VFQ78897.1"/>
    <property type="molecule type" value="Genomic_DNA"/>
</dbReference>